<evidence type="ECO:0000313" key="1">
    <source>
        <dbReference type="EMBL" id="RDX99958.1"/>
    </source>
</evidence>
<gene>
    <name evidence="1" type="ORF">CR513_16916</name>
</gene>
<dbReference type="EMBL" id="QJKJ01003102">
    <property type="protein sequence ID" value="RDX99958.1"/>
    <property type="molecule type" value="Genomic_DNA"/>
</dbReference>
<evidence type="ECO:0000313" key="2">
    <source>
        <dbReference type="Proteomes" id="UP000257109"/>
    </source>
</evidence>
<keyword evidence="2" id="KW-1185">Reference proteome</keyword>
<reference evidence="1" key="1">
    <citation type="submission" date="2018-05" db="EMBL/GenBank/DDBJ databases">
        <title>Draft genome of Mucuna pruriens seed.</title>
        <authorList>
            <person name="Nnadi N.E."/>
            <person name="Vos R."/>
            <person name="Hasami M.H."/>
            <person name="Devisetty U.K."/>
            <person name="Aguiy J.C."/>
        </authorList>
    </citation>
    <scope>NUCLEOTIDE SEQUENCE [LARGE SCALE GENOMIC DNA]</scope>
    <source>
        <strain evidence="1">JCA_2017</strain>
    </source>
</reference>
<evidence type="ECO:0008006" key="3">
    <source>
        <dbReference type="Google" id="ProtNLM"/>
    </source>
</evidence>
<dbReference type="OrthoDB" id="1422241at2759"/>
<dbReference type="AlphaFoldDB" id="A0A371HAX7"/>
<feature type="non-terminal residue" evidence="1">
    <location>
        <position position="299"/>
    </location>
</feature>
<dbReference type="Proteomes" id="UP000257109">
    <property type="component" value="Unassembled WGS sequence"/>
</dbReference>
<proteinExistence type="predicted"/>
<accession>A0A371HAX7</accession>
<protein>
    <recommendedName>
        <fullName evidence="3">Retrotransposon gag domain-containing protein</fullName>
    </recommendedName>
</protein>
<comment type="caution">
    <text evidence="1">The sequence shown here is derived from an EMBL/GenBank/DDBJ whole genome shotgun (WGS) entry which is preliminary data.</text>
</comment>
<organism evidence="1 2">
    <name type="scientific">Mucuna pruriens</name>
    <name type="common">Velvet bean</name>
    <name type="synonym">Dolichos pruriens</name>
    <dbReference type="NCBI Taxonomy" id="157652"/>
    <lineage>
        <taxon>Eukaryota</taxon>
        <taxon>Viridiplantae</taxon>
        <taxon>Streptophyta</taxon>
        <taxon>Embryophyta</taxon>
        <taxon>Tracheophyta</taxon>
        <taxon>Spermatophyta</taxon>
        <taxon>Magnoliopsida</taxon>
        <taxon>eudicotyledons</taxon>
        <taxon>Gunneridae</taxon>
        <taxon>Pentapetalae</taxon>
        <taxon>rosids</taxon>
        <taxon>fabids</taxon>
        <taxon>Fabales</taxon>
        <taxon>Fabaceae</taxon>
        <taxon>Papilionoideae</taxon>
        <taxon>50 kb inversion clade</taxon>
        <taxon>NPAAA clade</taxon>
        <taxon>indigoferoid/millettioid clade</taxon>
        <taxon>Phaseoleae</taxon>
        <taxon>Mucuna</taxon>
    </lineage>
</organism>
<sequence length="299" mass="34366">MISAEIYPAWSRLSADRRYKDGLSLPRTEKHPIFAPLVLNPYQPWEVLWQSPKVDPSSTTIAMVDGRGSPPLPYLSIFTSQISLCTSLFLETSKNTQSKEWVQDLRLNSGRLLRGDCQGVLAHYLIEASMTRKRSSGSLHPLDPKIEKTLSRIKKTKNMHIEHTGDRIHSIIEIDNFEMKPDFLDNPLYGPDPMENNNNRTLKELAMLDILYQPWCIQYPQLDLAQTYELKFGLIHSLPKFHGLVGEDPQKHLKQFHVVYYMMRPQGIPKDCIKMKAFPLSLDGVAKDWLYLQVVVCTT</sequence>
<name>A0A371HAX7_MUCPR</name>